<dbReference type="EnsemblPlants" id="OB08G17790.1">
    <property type="protein sequence ID" value="OB08G17790.1"/>
    <property type="gene ID" value="OB08G17790"/>
</dbReference>
<evidence type="ECO:0008006" key="3">
    <source>
        <dbReference type="Google" id="ProtNLM"/>
    </source>
</evidence>
<keyword evidence="2" id="KW-1185">Reference proteome</keyword>
<dbReference type="HOGENOM" id="CLU_120197_0_0_1"/>
<dbReference type="Gramene" id="OB08G17790.1">
    <property type="protein sequence ID" value="OB08G17790.1"/>
    <property type="gene ID" value="OB08G17790"/>
</dbReference>
<name>J3MRQ0_ORYBR</name>
<reference evidence="1" key="2">
    <citation type="submission" date="2013-04" db="UniProtKB">
        <authorList>
            <consortium name="EnsemblPlants"/>
        </authorList>
    </citation>
    <scope>IDENTIFICATION</scope>
</reference>
<dbReference type="Proteomes" id="UP000006038">
    <property type="component" value="Chromosome 8"/>
</dbReference>
<sequence>MDGETVVEKHSLINTVPYFLDLFFARRMIKCDVKSQHYYTFTNGGSINAGIRWKFQNLRVSTLTVDFGRISSIMSMLTLLRRAPQIEQLHIEVDRQETMGEEISEAILDAGMPDDSVKTLKRVMLTFAKCFPSEMFFVKLLLAKATSLESLQVMLYWESMMPSPEACIQFAMYKNDAASKAKFEVHGGMGTFNIVS</sequence>
<evidence type="ECO:0000313" key="2">
    <source>
        <dbReference type="Proteomes" id="UP000006038"/>
    </source>
</evidence>
<proteinExistence type="predicted"/>
<organism evidence="1">
    <name type="scientific">Oryza brachyantha</name>
    <name type="common">malo sina</name>
    <dbReference type="NCBI Taxonomy" id="4533"/>
    <lineage>
        <taxon>Eukaryota</taxon>
        <taxon>Viridiplantae</taxon>
        <taxon>Streptophyta</taxon>
        <taxon>Embryophyta</taxon>
        <taxon>Tracheophyta</taxon>
        <taxon>Spermatophyta</taxon>
        <taxon>Magnoliopsida</taxon>
        <taxon>Liliopsida</taxon>
        <taxon>Poales</taxon>
        <taxon>Poaceae</taxon>
        <taxon>BOP clade</taxon>
        <taxon>Oryzoideae</taxon>
        <taxon>Oryzeae</taxon>
        <taxon>Oryzinae</taxon>
        <taxon>Oryza</taxon>
    </lineage>
</organism>
<evidence type="ECO:0000313" key="1">
    <source>
        <dbReference type="EnsemblPlants" id="OB08G17790.1"/>
    </source>
</evidence>
<accession>J3MRQ0</accession>
<protein>
    <recommendedName>
        <fullName evidence="3">FBD domain-containing protein</fullName>
    </recommendedName>
</protein>
<dbReference type="OMA" id="RMMSITL"/>
<reference evidence="1" key="1">
    <citation type="journal article" date="2013" name="Nat. Commun.">
        <title>Whole-genome sequencing of Oryza brachyantha reveals mechanisms underlying Oryza genome evolution.</title>
        <authorList>
            <person name="Chen J."/>
            <person name="Huang Q."/>
            <person name="Gao D."/>
            <person name="Wang J."/>
            <person name="Lang Y."/>
            <person name="Liu T."/>
            <person name="Li B."/>
            <person name="Bai Z."/>
            <person name="Luis Goicoechea J."/>
            <person name="Liang C."/>
            <person name="Chen C."/>
            <person name="Zhang W."/>
            <person name="Sun S."/>
            <person name="Liao Y."/>
            <person name="Zhang X."/>
            <person name="Yang L."/>
            <person name="Song C."/>
            <person name="Wang M."/>
            <person name="Shi J."/>
            <person name="Liu G."/>
            <person name="Liu J."/>
            <person name="Zhou H."/>
            <person name="Zhou W."/>
            <person name="Yu Q."/>
            <person name="An N."/>
            <person name="Chen Y."/>
            <person name="Cai Q."/>
            <person name="Wang B."/>
            <person name="Liu B."/>
            <person name="Min J."/>
            <person name="Huang Y."/>
            <person name="Wu H."/>
            <person name="Li Z."/>
            <person name="Zhang Y."/>
            <person name="Yin Y."/>
            <person name="Song W."/>
            <person name="Jiang J."/>
            <person name="Jackson S.A."/>
            <person name="Wing R.A."/>
            <person name="Wang J."/>
            <person name="Chen M."/>
        </authorList>
    </citation>
    <scope>NUCLEOTIDE SEQUENCE [LARGE SCALE GENOMIC DNA]</scope>
    <source>
        <strain evidence="1">cv. IRGC 101232</strain>
    </source>
</reference>
<dbReference type="AlphaFoldDB" id="J3MRQ0"/>